<name>A0A4P9XQ96_9FUNG</name>
<dbReference type="PANTHER" id="PTHR11223:SF2">
    <property type="entry name" value="EXPORTIN-1"/>
    <property type="match status" value="1"/>
</dbReference>
<dbReference type="InterPro" id="IPR011989">
    <property type="entry name" value="ARM-like"/>
</dbReference>
<dbReference type="GO" id="GO:0005634">
    <property type="term" value="C:nucleus"/>
    <property type="evidence" value="ECO:0007669"/>
    <property type="project" value="UniProtKB-SubCell"/>
</dbReference>
<dbReference type="Pfam" id="PF18787">
    <property type="entry name" value="CRM1_repeat_3"/>
    <property type="match status" value="1"/>
</dbReference>
<dbReference type="PANTHER" id="PTHR11223">
    <property type="entry name" value="EXPORTIN 1/5"/>
    <property type="match status" value="1"/>
</dbReference>
<dbReference type="InterPro" id="IPR045065">
    <property type="entry name" value="XPO1/5"/>
</dbReference>
<accession>A0A4P9XQ96</accession>
<dbReference type="Pfam" id="PF03810">
    <property type="entry name" value="IBN_N"/>
    <property type="match status" value="1"/>
</dbReference>
<dbReference type="EMBL" id="KZ992626">
    <property type="protein sequence ID" value="RKP08205.1"/>
    <property type="molecule type" value="Genomic_DNA"/>
</dbReference>
<keyword evidence="5" id="KW-0539">Nucleus</keyword>
<dbReference type="PROSITE" id="PS50166">
    <property type="entry name" value="IMPORTIN_B_NT"/>
    <property type="match status" value="1"/>
</dbReference>
<evidence type="ECO:0000313" key="8">
    <source>
        <dbReference type="Proteomes" id="UP000271241"/>
    </source>
</evidence>
<dbReference type="Gene3D" id="1.25.10.10">
    <property type="entry name" value="Leucine-rich Repeat Variant"/>
    <property type="match status" value="1"/>
</dbReference>
<reference evidence="8" key="1">
    <citation type="journal article" date="2018" name="Nat. Microbiol.">
        <title>Leveraging single-cell genomics to expand the fungal tree of life.</title>
        <authorList>
            <person name="Ahrendt S.R."/>
            <person name="Quandt C.A."/>
            <person name="Ciobanu D."/>
            <person name="Clum A."/>
            <person name="Salamov A."/>
            <person name="Andreopoulos B."/>
            <person name="Cheng J.F."/>
            <person name="Woyke T."/>
            <person name="Pelin A."/>
            <person name="Henrissat B."/>
            <person name="Reynolds N.K."/>
            <person name="Benny G.L."/>
            <person name="Smith M.E."/>
            <person name="James T.Y."/>
            <person name="Grigoriev I.V."/>
        </authorList>
    </citation>
    <scope>NUCLEOTIDE SEQUENCE [LARGE SCALE GENOMIC DNA]</scope>
    <source>
        <strain evidence="8">RSA 1356</strain>
    </source>
</reference>
<dbReference type="GO" id="GO:0031267">
    <property type="term" value="F:small GTPase binding"/>
    <property type="evidence" value="ECO:0007669"/>
    <property type="project" value="InterPro"/>
</dbReference>
<dbReference type="InterPro" id="IPR016024">
    <property type="entry name" value="ARM-type_fold"/>
</dbReference>
<dbReference type="GO" id="GO:0000056">
    <property type="term" value="P:ribosomal small subunit export from nucleus"/>
    <property type="evidence" value="ECO:0007669"/>
    <property type="project" value="TreeGrafter"/>
</dbReference>
<proteinExistence type="inferred from homology"/>
<dbReference type="Pfam" id="PF08767">
    <property type="entry name" value="CRM1_C"/>
    <property type="match status" value="1"/>
</dbReference>
<dbReference type="GO" id="GO:0000055">
    <property type="term" value="P:ribosomal large subunit export from nucleus"/>
    <property type="evidence" value="ECO:0007669"/>
    <property type="project" value="TreeGrafter"/>
</dbReference>
<keyword evidence="4" id="KW-0653">Protein transport</keyword>
<dbReference type="SMART" id="SM00913">
    <property type="entry name" value="IBN_N"/>
    <property type="match status" value="1"/>
</dbReference>
<dbReference type="OrthoDB" id="27218at2759"/>
<protein>
    <submittedName>
        <fullName evidence="7">Crm1-F1</fullName>
    </submittedName>
</protein>
<dbReference type="Pfam" id="PF18777">
    <property type="entry name" value="CRM1_repeat"/>
    <property type="match status" value="1"/>
</dbReference>
<comment type="subcellular location">
    <subcellularLocation>
        <location evidence="1">Nucleus</location>
    </subcellularLocation>
</comment>
<evidence type="ECO:0000256" key="4">
    <source>
        <dbReference type="ARBA" id="ARBA00022927"/>
    </source>
</evidence>
<evidence type="ECO:0000256" key="2">
    <source>
        <dbReference type="ARBA" id="ARBA00009466"/>
    </source>
</evidence>
<gene>
    <name evidence="7" type="ORF">THASP1DRAFT_23762</name>
</gene>
<dbReference type="InterPro" id="IPR014877">
    <property type="entry name" value="XPO1_C_dom"/>
</dbReference>
<dbReference type="SMART" id="SM01102">
    <property type="entry name" value="CRM1_C"/>
    <property type="match status" value="1"/>
</dbReference>
<dbReference type="GO" id="GO:0005737">
    <property type="term" value="C:cytoplasm"/>
    <property type="evidence" value="ECO:0007669"/>
    <property type="project" value="TreeGrafter"/>
</dbReference>
<evidence type="ECO:0000256" key="1">
    <source>
        <dbReference type="ARBA" id="ARBA00004123"/>
    </source>
</evidence>
<evidence type="ECO:0000313" key="7">
    <source>
        <dbReference type="EMBL" id="RKP08205.1"/>
    </source>
</evidence>
<keyword evidence="8" id="KW-1185">Reference proteome</keyword>
<dbReference type="InterPro" id="IPR041123">
    <property type="entry name" value="CRM1_repeat"/>
</dbReference>
<dbReference type="InterPro" id="IPR013598">
    <property type="entry name" value="Exportin-1/Importin-b-like"/>
</dbReference>
<sequence>MEDILDFSHELNIELMDRVVMTFFTGSGVEQRKAQEVLTQFQEHPDSWQRVDGILERSQFPQTKFLALQILEKVIRTRWKVLPREHADGIRNFIVGIIITSSMDEKVRREHSYLGKLNMVLVQILKQEWPHNWPNFIPELVSSSRSNLDLCENNMAILKLLSEEIFDFSEGEMTQQKTRNLKTQMCGEFSEVFQLCDEVLHKAQKPSLIKATLETLLRFLNWVPLGYIFETDMLDLLCNKFLKPDQFRNVTFKCLTEIASLHGTPEYDGKLATMFNTVVACVNELIPASTNIAEAYEDADEDNQAFIQNLAMFLTTVLGRHLTMLEEQPNKQILLNAHYYLVKISQVEEREVFKVCLEYWSKLVAELYAEVQQMPISDSVLNLSGSFSSVGSMGHTGVLRKNVYAEILSQLRVVMIERMVKPEEVLIVENDEGEIVREFVKESDTLALYKSMRECLVYLTHLDTINMESIMLDKLAHQMDGSEWSWNNLNKLCWAVGSISGAMTEEVEKRFLVNVIKDLLNLCENKRGKDNKAVVASNIMYVVGQYPRFLKAHWKFLKTVVNKLFEFMHELHEGVQDMACDTFIKISQKCRRHFVLQQIGEVRPFVEDIVHNIEQITGDLSPQQIHTFYEAVGYMINAQTNPSIQCKLVEGLMRLPNTAWRTILGRAGSDISVLGELEQVKVLGNVLKTNKAVCDAVGHGYLSQLNTIYGDMLILYKAVSGFISDAVVAQGLIAARTPRVRAMRAVKKETLRIIESFVQRTNDLDNVVTQLLPSLLDAVLIDYGRSVEPARDAEVLITMAAIAERLGHRLTDQVPGILDAVFECTLSMINKDFSEYPEHRVGFFALISAINKHCFDTLIKLPTQQFKLILDSVVWAFKHTMRDIGDTGLNICLDLLNNIARADEAAASAFYQNFFLNLLQDVFFVLTDREHKSGFKMQCRVLARMFELVESGAVVAPLFDRSQVSDPNMTNQQFLRDYVMNLLQNAFQHLQPAQIRVFVLGLFNLNRDPLQFKLHVRDFLVQLKEFSGDTADLYLEEREAELLAKQNAEKEKALMVPGLVKPSEMPTMDED</sequence>
<evidence type="ECO:0000259" key="6">
    <source>
        <dbReference type="PROSITE" id="PS50166"/>
    </source>
</evidence>
<dbReference type="Pfam" id="PF18784">
    <property type="entry name" value="CRM1_repeat_2"/>
    <property type="match status" value="1"/>
</dbReference>
<dbReference type="AlphaFoldDB" id="A0A4P9XQ96"/>
<dbReference type="STRING" id="78915.A0A4P9XQ96"/>
<feature type="domain" description="Importin N-terminal" evidence="6">
    <location>
        <begin position="34"/>
        <end position="100"/>
    </location>
</feature>
<dbReference type="Proteomes" id="UP000271241">
    <property type="component" value="Unassembled WGS sequence"/>
</dbReference>
<dbReference type="Pfam" id="PF08389">
    <property type="entry name" value="Xpo1"/>
    <property type="match status" value="1"/>
</dbReference>
<dbReference type="FunFam" id="1.25.10.10:FF:000022">
    <property type="entry name" value="protein EXPORTIN 1A"/>
    <property type="match status" value="1"/>
</dbReference>
<evidence type="ECO:0000256" key="3">
    <source>
        <dbReference type="ARBA" id="ARBA00022448"/>
    </source>
</evidence>
<dbReference type="GO" id="GO:0006611">
    <property type="term" value="P:protein export from nucleus"/>
    <property type="evidence" value="ECO:0007669"/>
    <property type="project" value="InterPro"/>
</dbReference>
<keyword evidence="3" id="KW-0813">Transport</keyword>
<dbReference type="InterPro" id="IPR041235">
    <property type="entry name" value="Exp1_repeat_2"/>
</dbReference>
<evidence type="ECO:0000256" key="5">
    <source>
        <dbReference type="ARBA" id="ARBA00023242"/>
    </source>
</evidence>
<dbReference type="GO" id="GO:0005049">
    <property type="term" value="F:nuclear export signal receptor activity"/>
    <property type="evidence" value="ECO:0007669"/>
    <property type="project" value="InterPro"/>
</dbReference>
<comment type="similarity">
    <text evidence="2">Belongs to the exportin family.</text>
</comment>
<dbReference type="InterPro" id="IPR001494">
    <property type="entry name" value="Importin-beta_N"/>
</dbReference>
<dbReference type="SUPFAM" id="SSF48371">
    <property type="entry name" value="ARM repeat"/>
    <property type="match status" value="1"/>
</dbReference>
<dbReference type="InterPro" id="IPR040485">
    <property type="entry name" value="XPO1_repeat_3"/>
</dbReference>
<organism evidence="7 8">
    <name type="scientific">Thamnocephalis sphaerospora</name>
    <dbReference type="NCBI Taxonomy" id="78915"/>
    <lineage>
        <taxon>Eukaryota</taxon>
        <taxon>Fungi</taxon>
        <taxon>Fungi incertae sedis</taxon>
        <taxon>Zoopagomycota</taxon>
        <taxon>Zoopagomycotina</taxon>
        <taxon>Zoopagomycetes</taxon>
        <taxon>Zoopagales</taxon>
        <taxon>Sigmoideomycetaceae</taxon>
        <taxon>Thamnocephalis</taxon>
    </lineage>
</organism>